<dbReference type="SUPFAM" id="SSF50249">
    <property type="entry name" value="Nucleic acid-binding proteins"/>
    <property type="match status" value="1"/>
</dbReference>
<comment type="caution">
    <text evidence="3">The sequence shown here is derived from an EMBL/GenBank/DDBJ whole genome shotgun (WGS) entry which is preliminary data.</text>
</comment>
<dbReference type="Gene3D" id="2.40.50.140">
    <property type="entry name" value="Nucleic acid-binding proteins"/>
    <property type="match status" value="1"/>
</dbReference>
<dbReference type="GO" id="GO:0003697">
    <property type="term" value="F:single-stranded DNA binding"/>
    <property type="evidence" value="ECO:0007669"/>
    <property type="project" value="InterPro"/>
</dbReference>
<evidence type="ECO:0000256" key="2">
    <source>
        <dbReference type="PROSITE-ProRule" id="PRU00252"/>
    </source>
</evidence>
<evidence type="ECO:0000256" key="1">
    <source>
        <dbReference type="ARBA" id="ARBA00023125"/>
    </source>
</evidence>
<organism evidence="3 4">
    <name type="scientific">Rothia koreensis</name>
    <dbReference type="NCBI Taxonomy" id="592378"/>
    <lineage>
        <taxon>Bacteria</taxon>
        <taxon>Bacillati</taxon>
        <taxon>Actinomycetota</taxon>
        <taxon>Actinomycetes</taxon>
        <taxon>Micrococcales</taxon>
        <taxon>Micrococcaceae</taxon>
        <taxon>Rothia</taxon>
    </lineage>
</organism>
<keyword evidence="1 2" id="KW-0238">DNA-binding</keyword>
<dbReference type="OrthoDB" id="9809878at2"/>
<dbReference type="Proteomes" id="UP000462152">
    <property type="component" value="Unassembled WGS sequence"/>
</dbReference>
<sequence>MTIVGNLTKDPELRYRPGGGEAVLRFTVASAPRYYSKAEREYVDGETTFMPCWITSRGSEAANGYLERLAETFRRGDHVIVVGDLVTQAKEALHNSGCRCGLNPPASRSARAM</sequence>
<accession>A0A7M3SW63</accession>
<dbReference type="Pfam" id="PF00436">
    <property type="entry name" value="SSB"/>
    <property type="match status" value="1"/>
</dbReference>
<dbReference type="AlphaFoldDB" id="A0A7M3SW63"/>
<gene>
    <name evidence="3" type="ORF">GMA10_12550</name>
</gene>
<dbReference type="EMBL" id="WOGT01000012">
    <property type="protein sequence ID" value="MUN56028.1"/>
    <property type="molecule type" value="Genomic_DNA"/>
</dbReference>
<reference evidence="3 4" key="1">
    <citation type="submission" date="2019-12" db="EMBL/GenBank/DDBJ databases">
        <authorList>
            <person name="Li J."/>
            <person name="Shi Y."/>
            <person name="Xu G."/>
            <person name="Xiao D."/>
            <person name="Ran X."/>
        </authorList>
    </citation>
    <scope>NUCLEOTIDE SEQUENCE [LARGE SCALE GENOMIC DNA]</scope>
    <source>
        <strain evidence="3 4">JCM 15915</strain>
    </source>
</reference>
<proteinExistence type="predicted"/>
<name>A0A7M3SW63_9MICC</name>
<dbReference type="CDD" id="cd04496">
    <property type="entry name" value="SSB_OBF"/>
    <property type="match status" value="1"/>
</dbReference>
<dbReference type="PROSITE" id="PS50935">
    <property type="entry name" value="SSB"/>
    <property type="match status" value="1"/>
</dbReference>
<protein>
    <submittedName>
        <fullName evidence="3">Single-stranded DNA-binding protein</fullName>
    </submittedName>
</protein>
<evidence type="ECO:0000313" key="4">
    <source>
        <dbReference type="Proteomes" id="UP000462152"/>
    </source>
</evidence>
<dbReference type="InterPro" id="IPR000424">
    <property type="entry name" value="Primosome_PriB/ssb"/>
</dbReference>
<evidence type="ECO:0000313" key="3">
    <source>
        <dbReference type="EMBL" id="MUN56028.1"/>
    </source>
</evidence>
<dbReference type="InterPro" id="IPR012340">
    <property type="entry name" value="NA-bd_OB-fold"/>
</dbReference>
<keyword evidence="4" id="KW-1185">Reference proteome</keyword>